<evidence type="ECO:0000256" key="2">
    <source>
        <dbReference type="ARBA" id="ARBA00022618"/>
    </source>
</evidence>
<evidence type="ECO:0000256" key="5">
    <source>
        <dbReference type="ARBA" id="ARBA00023204"/>
    </source>
</evidence>
<dbReference type="STRING" id="35608.A0A2U1LL65"/>
<evidence type="ECO:0000313" key="9">
    <source>
        <dbReference type="Proteomes" id="UP000245207"/>
    </source>
</evidence>
<dbReference type="GO" id="GO:0035825">
    <property type="term" value="P:homologous recombination"/>
    <property type="evidence" value="ECO:0007669"/>
    <property type="project" value="UniProtKB-ARBA"/>
</dbReference>
<keyword evidence="6" id="KW-0539">Nucleus</keyword>
<keyword evidence="3" id="KW-0227">DNA damage</keyword>
<comment type="subcellular location">
    <subcellularLocation>
        <location evidence="1">Nucleus</location>
    </subcellularLocation>
</comment>
<dbReference type="InterPro" id="IPR016024">
    <property type="entry name" value="ARM-type_fold"/>
</dbReference>
<evidence type="ECO:0000256" key="3">
    <source>
        <dbReference type="ARBA" id="ARBA00022763"/>
    </source>
</evidence>
<dbReference type="GO" id="GO:0005634">
    <property type="term" value="C:nucleus"/>
    <property type="evidence" value="ECO:0007669"/>
    <property type="project" value="UniProtKB-SubCell"/>
</dbReference>
<dbReference type="Pfam" id="PF20168">
    <property type="entry name" value="PDS5"/>
    <property type="match status" value="1"/>
</dbReference>
<keyword evidence="5" id="KW-0234">DNA repair</keyword>
<dbReference type="Pfam" id="PF05278">
    <property type="entry name" value="PEARLI-4"/>
    <property type="match status" value="1"/>
</dbReference>
<evidence type="ECO:0000256" key="6">
    <source>
        <dbReference type="ARBA" id="ARBA00023242"/>
    </source>
</evidence>
<keyword evidence="7" id="KW-0131">Cell cycle</keyword>
<gene>
    <name evidence="8" type="ORF">CTI12_AA477480</name>
</gene>
<dbReference type="Proteomes" id="UP000245207">
    <property type="component" value="Unassembled WGS sequence"/>
</dbReference>
<dbReference type="PANTHER" id="PTHR12663">
    <property type="entry name" value="ANDROGEN INDUCED INHIBITOR OF PROLIFERATION AS3 / PDS5-RELATED"/>
    <property type="match status" value="1"/>
</dbReference>
<comment type="caution">
    <text evidence="8">The sequence shown here is derived from an EMBL/GenBank/DDBJ whole genome shotgun (WGS) entry which is preliminary data.</text>
</comment>
<protein>
    <submittedName>
        <fullName evidence="8">Phospholipase-like protein</fullName>
    </submittedName>
</protein>
<dbReference type="GO" id="GO:0007064">
    <property type="term" value="P:mitotic sister chromatid cohesion"/>
    <property type="evidence" value="ECO:0007669"/>
    <property type="project" value="InterPro"/>
</dbReference>
<keyword evidence="9" id="KW-1185">Reference proteome</keyword>
<dbReference type="GO" id="GO:0051301">
    <property type="term" value="P:cell division"/>
    <property type="evidence" value="ECO:0007669"/>
    <property type="project" value="UniProtKB-KW"/>
</dbReference>
<keyword evidence="4" id="KW-0498">Mitosis</keyword>
<dbReference type="EMBL" id="PKPP01008804">
    <property type="protein sequence ID" value="PWA49739.1"/>
    <property type="molecule type" value="Genomic_DNA"/>
</dbReference>
<dbReference type="PANTHER" id="PTHR12663:SF63">
    <property type="entry name" value="PHOSPHOLIPASE-LIKE PROTEIN-RELATED"/>
    <property type="match status" value="1"/>
</dbReference>
<dbReference type="InterPro" id="IPR007942">
    <property type="entry name" value="PLipase-like"/>
</dbReference>
<evidence type="ECO:0000256" key="1">
    <source>
        <dbReference type="ARBA" id="ARBA00004123"/>
    </source>
</evidence>
<proteinExistence type="predicted"/>
<dbReference type="SUPFAM" id="SSF48371">
    <property type="entry name" value="ARM repeat"/>
    <property type="match status" value="1"/>
</dbReference>
<dbReference type="OrthoDB" id="200660at2759"/>
<evidence type="ECO:0000256" key="7">
    <source>
        <dbReference type="ARBA" id="ARBA00023306"/>
    </source>
</evidence>
<reference evidence="8 9" key="1">
    <citation type="journal article" date="2018" name="Mol. Plant">
        <title>The genome of Artemisia annua provides insight into the evolution of Asteraceae family and artemisinin biosynthesis.</title>
        <authorList>
            <person name="Shen Q."/>
            <person name="Zhang L."/>
            <person name="Liao Z."/>
            <person name="Wang S."/>
            <person name="Yan T."/>
            <person name="Shi P."/>
            <person name="Liu M."/>
            <person name="Fu X."/>
            <person name="Pan Q."/>
            <person name="Wang Y."/>
            <person name="Lv Z."/>
            <person name="Lu X."/>
            <person name="Zhang F."/>
            <person name="Jiang W."/>
            <person name="Ma Y."/>
            <person name="Chen M."/>
            <person name="Hao X."/>
            <person name="Li L."/>
            <person name="Tang Y."/>
            <person name="Lv G."/>
            <person name="Zhou Y."/>
            <person name="Sun X."/>
            <person name="Brodelius P.E."/>
            <person name="Rose J.K.C."/>
            <person name="Tang K."/>
        </authorList>
    </citation>
    <scope>NUCLEOTIDE SEQUENCE [LARGE SCALE GENOMIC DNA]</scope>
    <source>
        <strain evidence="9">cv. Huhao1</strain>
        <tissue evidence="8">Leaf</tissue>
    </source>
</reference>
<dbReference type="InterPro" id="IPR039776">
    <property type="entry name" value="Pds5"/>
</dbReference>
<evidence type="ECO:0000313" key="8">
    <source>
        <dbReference type="EMBL" id="PWA49739.1"/>
    </source>
</evidence>
<name>A0A2U1LL65_ARTAN</name>
<dbReference type="AlphaFoldDB" id="A0A2U1LL65"/>
<organism evidence="8 9">
    <name type="scientific">Artemisia annua</name>
    <name type="common">Sweet wormwood</name>
    <dbReference type="NCBI Taxonomy" id="35608"/>
    <lineage>
        <taxon>Eukaryota</taxon>
        <taxon>Viridiplantae</taxon>
        <taxon>Streptophyta</taxon>
        <taxon>Embryophyta</taxon>
        <taxon>Tracheophyta</taxon>
        <taxon>Spermatophyta</taxon>
        <taxon>Magnoliopsida</taxon>
        <taxon>eudicotyledons</taxon>
        <taxon>Gunneridae</taxon>
        <taxon>Pentapetalae</taxon>
        <taxon>asterids</taxon>
        <taxon>campanulids</taxon>
        <taxon>Asterales</taxon>
        <taxon>Asteraceae</taxon>
        <taxon>Asteroideae</taxon>
        <taxon>Anthemideae</taxon>
        <taxon>Artemisiinae</taxon>
        <taxon>Artemisia</taxon>
    </lineage>
</organism>
<accession>A0A2U1LL65</accession>
<sequence>MATRLSQSSVKQLAVEAMDARNKLLQTPSSTAEIINNLLLMEQILYMVQQSQSRSAIKALDPIIEALMAKELLSHPDMDINILVACCICDVLKIISPYNHEQMKEFFQLVVVTFEKLSSTSGGCYTKMMKVLETLSSVKFKELMSGCLQLDGLIVRLFKQFLTVADSNSSAVVSEMEKIMTMIVAESKEFPHELVGLLTTRVNEDNQIVSPVCWELGEKVLKNCAARLNKPHLPDMSLRRFQHSKSEKKHEKIKLSSIDPPMPSESVIKWNGKRMRSILVRGGKMGQQVRETVPEIVSSPQSGRISVQGYTVKDINAPILESIFKKHGDIAAKCVFTDSMRTSLLEVVCEIVRLIETNDVTNIISKMEEITSQVRVAEASEINVSWLQVHLETILKRNEAQKKKTLLVEMKTNTMLVKRAARTDLKERYAKLVAAQIQFEEAKRCLKVLDSVEKKLSNDLSEFKAEKNFSNVDGVTILLQKRLIGSNLLQSLIDYKLMARFSCLSDMLFKIQASDIGGFG</sequence>
<evidence type="ECO:0000256" key="4">
    <source>
        <dbReference type="ARBA" id="ARBA00022776"/>
    </source>
</evidence>
<keyword evidence="2" id="KW-0132">Cell division</keyword>
<dbReference type="GO" id="GO:0006281">
    <property type="term" value="P:DNA repair"/>
    <property type="evidence" value="ECO:0007669"/>
    <property type="project" value="UniProtKB-KW"/>
</dbReference>